<dbReference type="AlphaFoldDB" id="A0AAV7NPG9"/>
<protein>
    <submittedName>
        <fullName evidence="1">Uncharacterized protein</fullName>
    </submittedName>
</protein>
<keyword evidence="2" id="KW-1185">Reference proteome</keyword>
<dbReference type="Proteomes" id="UP001066276">
    <property type="component" value="Chromosome 8"/>
</dbReference>
<organism evidence="1 2">
    <name type="scientific">Pleurodeles waltl</name>
    <name type="common">Iberian ribbed newt</name>
    <dbReference type="NCBI Taxonomy" id="8319"/>
    <lineage>
        <taxon>Eukaryota</taxon>
        <taxon>Metazoa</taxon>
        <taxon>Chordata</taxon>
        <taxon>Craniata</taxon>
        <taxon>Vertebrata</taxon>
        <taxon>Euteleostomi</taxon>
        <taxon>Amphibia</taxon>
        <taxon>Batrachia</taxon>
        <taxon>Caudata</taxon>
        <taxon>Salamandroidea</taxon>
        <taxon>Salamandridae</taxon>
        <taxon>Pleurodelinae</taxon>
        <taxon>Pleurodeles</taxon>
    </lineage>
</organism>
<reference evidence="1" key="1">
    <citation type="journal article" date="2022" name="bioRxiv">
        <title>Sequencing and chromosome-scale assembly of the giantPleurodeles waltlgenome.</title>
        <authorList>
            <person name="Brown T."/>
            <person name="Elewa A."/>
            <person name="Iarovenko S."/>
            <person name="Subramanian E."/>
            <person name="Araus A.J."/>
            <person name="Petzold A."/>
            <person name="Susuki M."/>
            <person name="Suzuki K.-i.T."/>
            <person name="Hayashi T."/>
            <person name="Toyoda A."/>
            <person name="Oliveira C."/>
            <person name="Osipova E."/>
            <person name="Leigh N.D."/>
            <person name="Simon A."/>
            <person name="Yun M.H."/>
        </authorList>
    </citation>
    <scope>NUCLEOTIDE SEQUENCE</scope>
    <source>
        <strain evidence="1">20211129_DDA</strain>
        <tissue evidence="1">Liver</tissue>
    </source>
</reference>
<gene>
    <name evidence="1" type="ORF">NDU88_005065</name>
</gene>
<evidence type="ECO:0000313" key="1">
    <source>
        <dbReference type="EMBL" id="KAJ1116860.1"/>
    </source>
</evidence>
<name>A0AAV7NPG9_PLEWA</name>
<dbReference type="EMBL" id="JANPWB010000012">
    <property type="protein sequence ID" value="KAJ1116860.1"/>
    <property type="molecule type" value="Genomic_DNA"/>
</dbReference>
<evidence type="ECO:0000313" key="2">
    <source>
        <dbReference type="Proteomes" id="UP001066276"/>
    </source>
</evidence>
<comment type="caution">
    <text evidence="1">The sequence shown here is derived from an EMBL/GenBank/DDBJ whole genome shotgun (WGS) entry which is preliminary data.</text>
</comment>
<sequence>MRAAPGGCVGHPEIWRASPRAGLAEGRCSRQGRAKLEVAARPGPWTGRLCWWPAGLRPADSDNGGPGLRALEVAVSGACNKRGAAGACAVDRGLGLRPIAGGDSGLPCLMRP</sequence>
<proteinExistence type="predicted"/>
<accession>A0AAV7NPG9</accession>